<dbReference type="NCBIfam" id="TIGR02532">
    <property type="entry name" value="IV_pilin_GFxxxE"/>
    <property type="match status" value="1"/>
</dbReference>
<dbReference type="InterPro" id="IPR045584">
    <property type="entry name" value="Pilin-like"/>
</dbReference>
<dbReference type="InterPro" id="IPR012902">
    <property type="entry name" value="N_methyl_site"/>
</dbReference>
<sequence>MKKRFSLIELLVVIAIIGILASLLLPTLGKARDKSRQSVCVNNQKQVGGAFYSSAIDEDGQIYVSSSSSLPTRSTYAYFLVNNDYVSAEVFRCPKNEAELSDNGWNAYGARYLHSAPYLMKLTDYDSSDGLLADSYKASSNDAMFRMTTGTSTGYAWPQLIHGDKANVLFFDGHVSGVSGVYLKAGMNFSSLFSESGDEI</sequence>
<dbReference type="RefSeq" id="WP_274152455.1">
    <property type="nucleotide sequence ID" value="NZ_CP117812.1"/>
</dbReference>
<evidence type="ECO:0000313" key="1">
    <source>
        <dbReference type="EMBL" id="WDE97826.1"/>
    </source>
</evidence>
<evidence type="ECO:0000313" key="2">
    <source>
        <dbReference type="Proteomes" id="UP001214250"/>
    </source>
</evidence>
<name>A0ABY7VYF6_9BACT</name>
<accession>A0ABY7VYF6</accession>
<dbReference type="Gene3D" id="3.30.700.10">
    <property type="entry name" value="Glycoprotein, Type 4 Pilin"/>
    <property type="match status" value="1"/>
</dbReference>
<protein>
    <submittedName>
        <fullName evidence="1">Prepilin-type N-terminal cleavage/methylation domain-containing protein</fullName>
    </submittedName>
</protein>
<dbReference type="Proteomes" id="UP001214250">
    <property type="component" value="Chromosome 2"/>
</dbReference>
<keyword evidence="2" id="KW-1185">Reference proteome</keyword>
<dbReference type="EMBL" id="CP117812">
    <property type="protein sequence ID" value="WDE97826.1"/>
    <property type="molecule type" value="Genomic_DNA"/>
</dbReference>
<gene>
    <name evidence="1" type="ORF">PQO03_18535</name>
</gene>
<proteinExistence type="predicted"/>
<reference evidence="1 2" key="1">
    <citation type="submission" date="2023-02" db="EMBL/GenBank/DDBJ databases">
        <title>Genome sequence of Lentisphaera profundi SAORIC-696.</title>
        <authorList>
            <person name="Kim e."/>
            <person name="Cho J.-C."/>
            <person name="Choi A."/>
            <person name="Kang I."/>
        </authorList>
    </citation>
    <scope>NUCLEOTIDE SEQUENCE [LARGE SCALE GENOMIC DNA]</scope>
    <source>
        <strain evidence="1 2">SAORIC-696</strain>
    </source>
</reference>
<dbReference type="SUPFAM" id="SSF54523">
    <property type="entry name" value="Pili subunits"/>
    <property type="match status" value="1"/>
</dbReference>
<dbReference type="PANTHER" id="PTHR30093">
    <property type="entry name" value="GENERAL SECRETION PATHWAY PROTEIN G"/>
    <property type="match status" value="1"/>
</dbReference>
<organism evidence="1 2">
    <name type="scientific">Lentisphaera profundi</name>
    <dbReference type="NCBI Taxonomy" id="1658616"/>
    <lineage>
        <taxon>Bacteria</taxon>
        <taxon>Pseudomonadati</taxon>
        <taxon>Lentisphaerota</taxon>
        <taxon>Lentisphaeria</taxon>
        <taxon>Lentisphaerales</taxon>
        <taxon>Lentisphaeraceae</taxon>
        <taxon>Lentisphaera</taxon>
    </lineage>
</organism>
<dbReference type="PANTHER" id="PTHR30093:SF2">
    <property type="entry name" value="TYPE II SECRETION SYSTEM PROTEIN H"/>
    <property type="match status" value="1"/>
</dbReference>